<comment type="caution">
    <text evidence="2">The sequence shown here is derived from an EMBL/GenBank/DDBJ whole genome shotgun (WGS) entry which is preliminary data.</text>
</comment>
<accession>A0A7K3LTJ4</accession>
<dbReference type="AlphaFoldDB" id="A0A7K3LTJ4"/>
<organism evidence="2 3">
    <name type="scientific">Gordonia desulfuricans</name>
    <dbReference type="NCBI Taxonomy" id="89051"/>
    <lineage>
        <taxon>Bacteria</taxon>
        <taxon>Bacillati</taxon>
        <taxon>Actinomycetota</taxon>
        <taxon>Actinomycetes</taxon>
        <taxon>Mycobacteriales</taxon>
        <taxon>Gordoniaceae</taxon>
        <taxon>Gordonia</taxon>
    </lineage>
</organism>
<keyword evidence="3" id="KW-1185">Reference proteome</keyword>
<evidence type="ECO:0000313" key="3">
    <source>
        <dbReference type="Proteomes" id="UP000466307"/>
    </source>
</evidence>
<name>A0A7K3LTJ4_9ACTN</name>
<gene>
    <name evidence="2" type="ORF">GYA93_18610</name>
</gene>
<sequence>MDHPKLTPSQSAVMFVLMAESREMSTPEIKAVAPEPKRPDRAVLVGHGLIEVRKGARNALFHTLTDRGWVWCAAELRDGPPARSLPPIRALYTVLDAVGRYLGDEDLRLHEVFGRPRRSDDVEESRPTPTAASGDDNEPTTPAVPPGDLIERVIEAYHRIAPRPGALVSVRDIRAALDGIVRTDLDTALVTLQRRPGVSLIPQEDQALLTDAERAAAVLVGTQPCHLLSLEED</sequence>
<evidence type="ECO:0000313" key="2">
    <source>
        <dbReference type="EMBL" id="NDK91573.1"/>
    </source>
</evidence>
<evidence type="ECO:0000256" key="1">
    <source>
        <dbReference type="SAM" id="MobiDB-lite"/>
    </source>
</evidence>
<dbReference type="RefSeq" id="WP_053777895.1">
    <property type="nucleotide sequence ID" value="NZ_JAADZU010000073.1"/>
</dbReference>
<feature type="compositionally biased region" description="Basic and acidic residues" evidence="1">
    <location>
        <begin position="116"/>
        <end position="126"/>
    </location>
</feature>
<reference evidence="2 3" key="1">
    <citation type="submission" date="2020-01" db="EMBL/GenBank/DDBJ databases">
        <title>Investigation of new actinobacteria for the biodesulphurisation of diesel fuel.</title>
        <authorList>
            <person name="Athi Narayanan S.M."/>
        </authorList>
    </citation>
    <scope>NUCLEOTIDE SEQUENCE [LARGE SCALE GENOMIC DNA]</scope>
    <source>
        <strain evidence="2 3">213E</strain>
    </source>
</reference>
<dbReference type="EMBL" id="JAADZU010000073">
    <property type="protein sequence ID" value="NDK91573.1"/>
    <property type="molecule type" value="Genomic_DNA"/>
</dbReference>
<feature type="region of interest" description="Disordered" evidence="1">
    <location>
        <begin position="116"/>
        <end position="146"/>
    </location>
</feature>
<proteinExistence type="predicted"/>
<dbReference type="Proteomes" id="UP000466307">
    <property type="component" value="Unassembled WGS sequence"/>
</dbReference>
<protein>
    <submittedName>
        <fullName evidence="2">MarR family transcriptional regulator</fullName>
    </submittedName>
</protein>